<dbReference type="VEuPathDB" id="FungiDB:I303_04433"/>
<name>A0A1A6A4W7_9TREE</name>
<sequence length="66" mass="7270">MTTSTPQLGDEIPVWKLMGVEELQPEVRKGPTSPGPHEAIVAPQWNGLWYVPPLAFSKTRDVTPTS</sequence>
<evidence type="ECO:0000313" key="1">
    <source>
        <dbReference type="EMBL" id="OBR85102.1"/>
    </source>
</evidence>
<reference evidence="1" key="1">
    <citation type="submission" date="2013-07" db="EMBL/GenBank/DDBJ databases">
        <title>The Genome Sequence of Cryptococcus dejecticola CBS10117.</title>
        <authorList>
            <consortium name="The Broad Institute Genome Sequencing Platform"/>
            <person name="Cuomo C."/>
            <person name="Litvintseva A."/>
            <person name="Chen Y."/>
            <person name="Heitman J."/>
            <person name="Sun S."/>
            <person name="Springer D."/>
            <person name="Dromer F."/>
            <person name="Young S.K."/>
            <person name="Zeng Q."/>
            <person name="Gargeya S."/>
            <person name="Fitzgerald M."/>
            <person name="Abouelleil A."/>
            <person name="Alvarado L."/>
            <person name="Berlin A.M."/>
            <person name="Chapman S.B."/>
            <person name="Dewar J."/>
            <person name="Goldberg J."/>
            <person name="Griggs A."/>
            <person name="Gujja S."/>
            <person name="Hansen M."/>
            <person name="Howarth C."/>
            <person name="Imamovic A."/>
            <person name="Larimer J."/>
            <person name="McCowan C."/>
            <person name="Murphy C."/>
            <person name="Pearson M."/>
            <person name="Priest M."/>
            <person name="Roberts A."/>
            <person name="Saif S."/>
            <person name="Shea T."/>
            <person name="Sykes S."/>
            <person name="Wortman J."/>
            <person name="Nusbaum C."/>
            <person name="Birren B."/>
        </authorList>
    </citation>
    <scope>NUCLEOTIDE SEQUENCE [LARGE SCALE GENOMIC DNA]</scope>
    <source>
        <strain evidence="1">CBS 10117</strain>
    </source>
</reference>
<protein>
    <submittedName>
        <fullName evidence="1">Uncharacterized protein</fullName>
    </submittedName>
</protein>
<dbReference type="EMBL" id="KI894031">
    <property type="protein sequence ID" value="OBR85102.1"/>
    <property type="molecule type" value="Genomic_DNA"/>
</dbReference>
<accession>A0A1A6A4W7</accession>
<organism evidence="1">
    <name type="scientific">Kwoniella dejecticola CBS 10117</name>
    <dbReference type="NCBI Taxonomy" id="1296121"/>
    <lineage>
        <taxon>Eukaryota</taxon>
        <taxon>Fungi</taxon>
        <taxon>Dikarya</taxon>
        <taxon>Basidiomycota</taxon>
        <taxon>Agaricomycotina</taxon>
        <taxon>Tremellomycetes</taxon>
        <taxon>Tremellales</taxon>
        <taxon>Cryptococcaceae</taxon>
        <taxon>Kwoniella</taxon>
    </lineage>
</organism>
<dbReference type="STRING" id="1296121.A0A1A6A4W7"/>
<proteinExistence type="predicted"/>
<gene>
    <name evidence="1" type="ORF">I303_04433</name>
</gene>
<dbReference type="AlphaFoldDB" id="A0A1A6A4W7"/>
<dbReference type="OrthoDB" id="3941538at2759"/>